<organism evidence="2 3">
    <name type="scientific">Colletotrichum costaricense</name>
    <dbReference type="NCBI Taxonomy" id="1209916"/>
    <lineage>
        <taxon>Eukaryota</taxon>
        <taxon>Fungi</taxon>
        <taxon>Dikarya</taxon>
        <taxon>Ascomycota</taxon>
        <taxon>Pezizomycotina</taxon>
        <taxon>Sordariomycetes</taxon>
        <taxon>Hypocreomycetidae</taxon>
        <taxon>Glomerellales</taxon>
        <taxon>Glomerellaceae</taxon>
        <taxon>Colletotrichum</taxon>
        <taxon>Colletotrichum acutatum species complex</taxon>
    </lineage>
</organism>
<dbReference type="EMBL" id="MOOE01000040">
    <property type="protein sequence ID" value="KAK1503157.1"/>
    <property type="molecule type" value="Genomic_DNA"/>
</dbReference>
<dbReference type="Proteomes" id="UP001240678">
    <property type="component" value="Unassembled WGS sequence"/>
</dbReference>
<dbReference type="AlphaFoldDB" id="A0AAJ0DRT0"/>
<dbReference type="RefSeq" id="XP_060304239.1">
    <property type="nucleotide sequence ID" value="XM_060465210.1"/>
</dbReference>
<evidence type="ECO:0000313" key="2">
    <source>
        <dbReference type="EMBL" id="KAK1503157.1"/>
    </source>
</evidence>
<sequence length="274" mass="30917">MQLVDKLHSHVDILITAPRANALEDDSIHIIKEWKNQKWRITPAITPVPTSIWAKYDRNEDPTIVGNRTPEPTEANDKVNGFNVIKDRIQDVYGYSEKRPIFPESYAHTNGAWLPQGRSRDWVKFEQTWERMGDETSKNVADIWARRLGFNEATVKKDNKEPRKFSPLTGAAPRQLLKRFDKIVPALPLIAVGSRVEIIATLRLINAYVIAPTESEACRTKNQGPQPTASNGIEAASEKVHLASHPTCQHDEISGSAGNTDRFGLDTNYRETVR</sequence>
<comment type="caution">
    <text evidence="2">The sequence shown here is derived from an EMBL/GenBank/DDBJ whole genome shotgun (WGS) entry which is preliminary data.</text>
</comment>
<gene>
    <name evidence="2" type="ORF">CCOS01_17076</name>
</gene>
<evidence type="ECO:0000256" key="1">
    <source>
        <dbReference type="SAM" id="MobiDB-lite"/>
    </source>
</evidence>
<reference evidence="2 3" key="1">
    <citation type="submission" date="2016-10" db="EMBL/GenBank/DDBJ databases">
        <title>The genome sequence of Colletotrichum fioriniae PJ7.</title>
        <authorList>
            <person name="Baroncelli R."/>
        </authorList>
    </citation>
    <scope>NUCLEOTIDE SEQUENCE [LARGE SCALE GENOMIC DNA]</scope>
    <source>
        <strain evidence="2 3">IMI 309622</strain>
    </source>
</reference>
<keyword evidence="3" id="KW-1185">Reference proteome</keyword>
<dbReference type="GeneID" id="85348757"/>
<protein>
    <submittedName>
        <fullName evidence="2">Uncharacterized protein</fullName>
    </submittedName>
</protein>
<accession>A0AAJ0DRT0</accession>
<proteinExistence type="predicted"/>
<evidence type="ECO:0000313" key="3">
    <source>
        <dbReference type="Proteomes" id="UP001240678"/>
    </source>
</evidence>
<name>A0AAJ0DRT0_9PEZI</name>
<feature type="region of interest" description="Disordered" evidence="1">
    <location>
        <begin position="239"/>
        <end position="274"/>
    </location>
</feature>